<keyword evidence="2" id="KW-0472">Membrane</keyword>
<accession>A0ABP9LIG3</accession>
<feature type="compositionally biased region" description="Acidic residues" evidence="1">
    <location>
        <begin position="61"/>
        <end position="77"/>
    </location>
</feature>
<evidence type="ECO:0000256" key="2">
    <source>
        <dbReference type="SAM" id="Phobius"/>
    </source>
</evidence>
<evidence type="ECO:0000256" key="1">
    <source>
        <dbReference type="SAM" id="MobiDB-lite"/>
    </source>
</evidence>
<name>A0ABP9LIG3_9RHOB</name>
<dbReference type="RefSeq" id="WP_259549794.1">
    <property type="nucleotide sequence ID" value="NZ_BAABHW010000004.1"/>
</dbReference>
<dbReference type="Proteomes" id="UP001499910">
    <property type="component" value="Unassembled WGS sequence"/>
</dbReference>
<feature type="region of interest" description="Disordered" evidence="1">
    <location>
        <begin position="61"/>
        <end position="84"/>
    </location>
</feature>
<proteinExistence type="predicted"/>
<keyword evidence="2" id="KW-1133">Transmembrane helix</keyword>
<protein>
    <recommendedName>
        <fullName evidence="5">Flp pilus assembly protein, pilin Flp</fullName>
    </recommendedName>
</protein>
<evidence type="ECO:0008006" key="5">
    <source>
        <dbReference type="Google" id="ProtNLM"/>
    </source>
</evidence>
<evidence type="ECO:0000313" key="3">
    <source>
        <dbReference type="EMBL" id="GAA5076874.1"/>
    </source>
</evidence>
<sequence length="84" mass="8665">MNQFNTFITDDTGAVTVEWVVVTAAVVGLALATMAVVSGGVEDLSQDTSGAMSDYEIDADFDGAGEANAEDEADEPTDAVNAQF</sequence>
<evidence type="ECO:0000313" key="4">
    <source>
        <dbReference type="Proteomes" id="UP001499910"/>
    </source>
</evidence>
<reference evidence="4" key="1">
    <citation type="journal article" date="2019" name="Int. J. Syst. Evol. Microbiol.">
        <title>The Global Catalogue of Microorganisms (GCM) 10K type strain sequencing project: providing services to taxonomists for standard genome sequencing and annotation.</title>
        <authorList>
            <consortium name="The Broad Institute Genomics Platform"/>
            <consortium name="The Broad Institute Genome Sequencing Center for Infectious Disease"/>
            <person name="Wu L."/>
            <person name="Ma J."/>
        </authorList>
    </citation>
    <scope>NUCLEOTIDE SEQUENCE [LARGE SCALE GENOMIC DNA]</scope>
    <source>
        <strain evidence="4">JCM 18015</strain>
    </source>
</reference>
<gene>
    <name evidence="3" type="ORF">GCM10023209_26470</name>
</gene>
<keyword evidence="2" id="KW-0812">Transmembrane</keyword>
<comment type="caution">
    <text evidence="3">The sequence shown here is derived from an EMBL/GenBank/DDBJ whole genome shotgun (WGS) entry which is preliminary data.</text>
</comment>
<dbReference type="EMBL" id="BAABHW010000004">
    <property type="protein sequence ID" value="GAA5076874.1"/>
    <property type="molecule type" value="Genomic_DNA"/>
</dbReference>
<keyword evidence="4" id="KW-1185">Reference proteome</keyword>
<organism evidence="3 4">
    <name type="scientific">[Roseibacterium] beibuensis</name>
    <dbReference type="NCBI Taxonomy" id="1193142"/>
    <lineage>
        <taxon>Bacteria</taxon>
        <taxon>Pseudomonadati</taxon>
        <taxon>Pseudomonadota</taxon>
        <taxon>Alphaproteobacteria</taxon>
        <taxon>Rhodobacterales</taxon>
        <taxon>Roseobacteraceae</taxon>
        <taxon>Roseicyclus</taxon>
    </lineage>
</organism>
<feature type="transmembrane region" description="Helical" evidence="2">
    <location>
        <begin position="20"/>
        <end position="41"/>
    </location>
</feature>